<gene>
    <name evidence="3" type="ORF">BKA55DRAFT_519476</name>
</gene>
<evidence type="ECO:0000256" key="1">
    <source>
        <dbReference type="SAM" id="Coils"/>
    </source>
</evidence>
<feature type="compositionally biased region" description="Basic and acidic residues" evidence="2">
    <location>
        <begin position="318"/>
        <end position="376"/>
    </location>
</feature>
<evidence type="ECO:0000313" key="4">
    <source>
        <dbReference type="Proteomes" id="UP000720189"/>
    </source>
</evidence>
<comment type="caution">
    <text evidence="3">The sequence shown here is derived from an EMBL/GenBank/DDBJ whole genome shotgun (WGS) entry which is preliminary data.</text>
</comment>
<evidence type="ECO:0000256" key="2">
    <source>
        <dbReference type="SAM" id="MobiDB-lite"/>
    </source>
</evidence>
<feature type="compositionally biased region" description="Basic and acidic residues" evidence="2">
    <location>
        <begin position="389"/>
        <end position="399"/>
    </location>
</feature>
<feature type="compositionally biased region" description="Basic and acidic residues" evidence="2">
    <location>
        <begin position="293"/>
        <end position="309"/>
    </location>
</feature>
<feature type="compositionally biased region" description="Basic and acidic residues" evidence="2">
    <location>
        <begin position="257"/>
        <end position="267"/>
    </location>
</feature>
<dbReference type="GeneID" id="70218300"/>
<reference evidence="3" key="1">
    <citation type="journal article" date="2021" name="Nat. Commun.">
        <title>Genetic determinants of endophytism in the Arabidopsis root mycobiome.</title>
        <authorList>
            <person name="Mesny F."/>
            <person name="Miyauchi S."/>
            <person name="Thiergart T."/>
            <person name="Pickel B."/>
            <person name="Atanasova L."/>
            <person name="Karlsson M."/>
            <person name="Huettel B."/>
            <person name="Barry K.W."/>
            <person name="Haridas S."/>
            <person name="Chen C."/>
            <person name="Bauer D."/>
            <person name="Andreopoulos W."/>
            <person name="Pangilinan J."/>
            <person name="LaButti K."/>
            <person name="Riley R."/>
            <person name="Lipzen A."/>
            <person name="Clum A."/>
            <person name="Drula E."/>
            <person name="Henrissat B."/>
            <person name="Kohler A."/>
            <person name="Grigoriev I.V."/>
            <person name="Martin F.M."/>
            <person name="Hacquard S."/>
        </authorList>
    </citation>
    <scope>NUCLEOTIDE SEQUENCE</scope>
    <source>
        <strain evidence="3">MPI-CAGE-AT-0023</strain>
    </source>
</reference>
<feature type="compositionally biased region" description="Basic residues" evidence="2">
    <location>
        <begin position="377"/>
        <end position="388"/>
    </location>
</feature>
<keyword evidence="1" id="KW-0175">Coiled coil</keyword>
<sequence length="489" mass="56608">MSDRRVIVVEVTSSPQEYDERGAVEKEIDHVEAKIEGLQEDMERLDKRIDKLDRKTEKLNKSNKKFKRVIESKQDGASREAVESGLQTLKEGKDRCSKNEKTLAELEYKMQSLGKKVRDWQKYREALKSRQEEMRYDTWMRCEESLSWEEWKRSTYHQRSALFVVEGRATWPGCFITDNFQICPVKQRGVTVISCKQQKHVESNYCTESHPIPILFGPSSDDTMPEDSPQENAAPENAPQSLDANAPLDMVVYEPKAETQNEPKDIPPEVTAEDSPPLIPQNVPENLPKNTHSRPEKKSSQEGASHEQEFVNNVPEEAELRRQIVRRVNFEENSHGGRSRETESPGKGSHGGDSRRGESHRADSRRPDSYQKESHKKDPHKKDSHHSRKSESHRSESRKKDSHKKCSLRSDCYKKDLHRSESHKPNPHGKDFRERDPHKSSKKKESDKKMKTKDATPEYGRISFWATVAHHVDRTPYIREPVQTKRKGN</sequence>
<proteinExistence type="predicted"/>
<accession>A0A9P9GLE4</accession>
<feature type="region of interest" description="Disordered" evidence="2">
    <location>
        <begin position="257"/>
        <end position="459"/>
    </location>
</feature>
<name>A0A9P9GLE4_FUSRE</name>
<feature type="compositionally biased region" description="Basic and acidic residues" evidence="2">
    <location>
        <begin position="411"/>
        <end position="456"/>
    </location>
</feature>
<dbReference type="Gene3D" id="1.10.287.1490">
    <property type="match status" value="1"/>
</dbReference>
<feature type="coiled-coil region" evidence="1">
    <location>
        <begin position="21"/>
        <end position="69"/>
    </location>
</feature>
<dbReference type="RefSeq" id="XP_046045908.1">
    <property type="nucleotide sequence ID" value="XM_046188346.1"/>
</dbReference>
<organism evidence="3 4">
    <name type="scientific">Fusarium redolens</name>
    <dbReference type="NCBI Taxonomy" id="48865"/>
    <lineage>
        <taxon>Eukaryota</taxon>
        <taxon>Fungi</taxon>
        <taxon>Dikarya</taxon>
        <taxon>Ascomycota</taxon>
        <taxon>Pezizomycotina</taxon>
        <taxon>Sordariomycetes</taxon>
        <taxon>Hypocreomycetidae</taxon>
        <taxon>Hypocreales</taxon>
        <taxon>Nectriaceae</taxon>
        <taxon>Fusarium</taxon>
        <taxon>Fusarium redolens species complex</taxon>
    </lineage>
</organism>
<dbReference type="OrthoDB" id="5091633at2759"/>
<keyword evidence="4" id="KW-1185">Reference proteome</keyword>
<feature type="region of interest" description="Disordered" evidence="2">
    <location>
        <begin position="212"/>
        <end position="244"/>
    </location>
</feature>
<protein>
    <submittedName>
        <fullName evidence="3">Uncharacterized protein</fullName>
    </submittedName>
</protein>
<dbReference type="Proteomes" id="UP000720189">
    <property type="component" value="Unassembled WGS sequence"/>
</dbReference>
<dbReference type="AlphaFoldDB" id="A0A9P9GLE4"/>
<dbReference type="EMBL" id="JAGMUX010000014">
    <property type="protein sequence ID" value="KAH7240114.1"/>
    <property type="molecule type" value="Genomic_DNA"/>
</dbReference>
<evidence type="ECO:0000313" key="3">
    <source>
        <dbReference type="EMBL" id="KAH7240114.1"/>
    </source>
</evidence>